<evidence type="ECO:0000313" key="1">
    <source>
        <dbReference type="EMBL" id="KAF9765062.1"/>
    </source>
</evidence>
<accession>A0A9P6H168</accession>
<protein>
    <submittedName>
        <fullName evidence="1">Uncharacterized protein</fullName>
    </submittedName>
</protein>
<name>A0A9P6H168_9MICR</name>
<comment type="caution">
    <text evidence="1">The sequence shown here is derived from an EMBL/GenBank/DDBJ whole genome shotgun (WGS) entry which is preliminary data.</text>
</comment>
<dbReference type="AlphaFoldDB" id="A0A9P6H168"/>
<evidence type="ECO:0000313" key="2">
    <source>
        <dbReference type="Proteomes" id="UP000740883"/>
    </source>
</evidence>
<dbReference type="Proteomes" id="UP000740883">
    <property type="component" value="Unassembled WGS sequence"/>
</dbReference>
<dbReference type="EMBL" id="SBJO01000001">
    <property type="protein sequence ID" value="KAF9765062.1"/>
    <property type="molecule type" value="Genomic_DNA"/>
</dbReference>
<organism evidence="1 2">
    <name type="scientific">Nosema granulosis</name>
    <dbReference type="NCBI Taxonomy" id="83296"/>
    <lineage>
        <taxon>Eukaryota</taxon>
        <taxon>Fungi</taxon>
        <taxon>Fungi incertae sedis</taxon>
        <taxon>Microsporidia</taxon>
        <taxon>Nosematidae</taxon>
        <taxon>Nosema</taxon>
    </lineage>
</organism>
<reference evidence="1 2" key="1">
    <citation type="journal article" date="2020" name="Genome Biol. Evol.">
        <title>Comparative genomics of strictly vertically transmitted, feminizing microsporidia endosymbionts of amphipod crustaceans.</title>
        <authorList>
            <person name="Cormier A."/>
            <person name="Chebbi M.A."/>
            <person name="Giraud I."/>
            <person name="Wattier R."/>
            <person name="Teixeira M."/>
            <person name="Gilbert C."/>
            <person name="Rigaud T."/>
            <person name="Cordaux R."/>
        </authorList>
    </citation>
    <scope>NUCLEOTIDE SEQUENCE [LARGE SCALE GENOMIC DNA]</scope>
    <source>
        <strain evidence="1 2">Ou3-Ou53</strain>
    </source>
</reference>
<sequence>MNMIGVLIRLVSICGYNYKIYTEWGYMYKESICRKNLVRYLGFDSVCGASLIIEKPHERKTLKSIFKTTLYSLKKTETSLGLEFFIPNNIFKYKEMGRGENVVFTHFSFCNENKITHVDKIGGFIFLHNESSEEVVYERFGEAKQIYDVVTMRLIGLSSRIKAWPKYIIEKKIKEERTKLLTIKDICKFNNYKTHLLDLLFELKDQEKNDSPDFKNDSPDFKNDYPDFKNFMGKDSKVIKEKLEKIFLADYIKSSKISFEKAYDYVKNNTYLNNMMTYDILNMIAYMARVISPIKENVLYSRMNYPILNGLNFDKVTFRKGLYLSLKDEGGFGNIKRDHEIELTIYDPKGKIAERRIISYSGKPLFIESINFCYGYQIDMEILK</sequence>
<gene>
    <name evidence="1" type="ORF">NGRA_0018</name>
</gene>
<proteinExistence type="predicted"/>
<keyword evidence="2" id="KW-1185">Reference proteome</keyword>